<dbReference type="Gene3D" id="3.90.180.10">
    <property type="entry name" value="Medium-chain alcohol dehydrogenases, catalytic domain"/>
    <property type="match status" value="1"/>
</dbReference>
<evidence type="ECO:0000256" key="4">
    <source>
        <dbReference type="ARBA" id="ARBA00022857"/>
    </source>
</evidence>
<dbReference type="PANTHER" id="PTHR43775">
    <property type="entry name" value="FATTY ACID SYNTHASE"/>
    <property type="match status" value="1"/>
</dbReference>
<proteinExistence type="predicted"/>
<evidence type="ECO:0000256" key="8">
    <source>
        <dbReference type="ARBA" id="ARBA00023268"/>
    </source>
</evidence>
<evidence type="ECO:0000256" key="6">
    <source>
        <dbReference type="ARBA" id="ARBA00023098"/>
    </source>
</evidence>
<keyword evidence="4" id="KW-0521">NADP</keyword>
<dbReference type="AlphaFoldDB" id="A0A815TFY1"/>
<evidence type="ECO:0000256" key="7">
    <source>
        <dbReference type="ARBA" id="ARBA00023160"/>
    </source>
</evidence>
<dbReference type="Proteomes" id="UP000663864">
    <property type="component" value="Unassembled WGS sequence"/>
</dbReference>
<feature type="active site" description="Proton donor; for dehydratase activity" evidence="9">
    <location>
        <position position="323"/>
    </location>
</feature>
<dbReference type="PANTHER" id="PTHR43775:SF7">
    <property type="entry name" value="FATTY ACID SYNTHASE"/>
    <property type="match status" value="1"/>
</dbReference>
<dbReference type="GO" id="GO:0016491">
    <property type="term" value="F:oxidoreductase activity"/>
    <property type="evidence" value="ECO:0007669"/>
    <property type="project" value="UniProtKB-KW"/>
</dbReference>
<dbReference type="Gene3D" id="3.40.366.10">
    <property type="entry name" value="Malonyl-Coenzyme A Acyl Carrier Protein, domain 2"/>
    <property type="match status" value="1"/>
</dbReference>
<feature type="non-terminal residue" evidence="11">
    <location>
        <position position="734"/>
    </location>
</feature>
<dbReference type="EMBL" id="CAJNOT010007111">
    <property type="protein sequence ID" value="CAF1501507.1"/>
    <property type="molecule type" value="Genomic_DNA"/>
</dbReference>
<dbReference type="Gene3D" id="3.10.129.110">
    <property type="entry name" value="Polyketide synthase dehydratase"/>
    <property type="match status" value="1"/>
</dbReference>
<dbReference type="Gene3D" id="3.40.50.720">
    <property type="entry name" value="NAD(P)-binding Rossmann-like Domain"/>
    <property type="match status" value="1"/>
</dbReference>
<comment type="caution">
    <text evidence="11">The sequence shown here is derived from an EMBL/GenBank/DDBJ whole genome shotgun (WGS) entry which is preliminary data.</text>
</comment>
<accession>A0A815TFY1</accession>
<keyword evidence="1" id="KW-0596">Phosphopantetheine</keyword>
<feature type="non-terminal residue" evidence="11">
    <location>
        <position position="1"/>
    </location>
</feature>
<keyword evidence="2" id="KW-0444">Lipid biosynthesis</keyword>
<dbReference type="PROSITE" id="PS52019">
    <property type="entry name" value="PKS_MFAS_DH"/>
    <property type="match status" value="1"/>
</dbReference>
<keyword evidence="3" id="KW-0276">Fatty acid metabolism</keyword>
<evidence type="ECO:0000313" key="11">
    <source>
        <dbReference type="EMBL" id="CAF1501507.1"/>
    </source>
</evidence>
<protein>
    <recommendedName>
        <fullName evidence="10">PKS/mFAS DH domain-containing protein</fullName>
    </recommendedName>
</protein>
<dbReference type="InterPro" id="IPR050091">
    <property type="entry name" value="PKS_NRPS_Biosynth_Enz"/>
</dbReference>
<organism evidence="11 12">
    <name type="scientific">Rotaria sordida</name>
    <dbReference type="NCBI Taxonomy" id="392033"/>
    <lineage>
        <taxon>Eukaryota</taxon>
        <taxon>Metazoa</taxon>
        <taxon>Spiralia</taxon>
        <taxon>Gnathifera</taxon>
        <taxon>Rotifera</taxon>
        <taxon>Eurotatoria</taxon>
        <taxon>Bdelloidea</taxon>
        <taxon>Philodinida</taxon>
        <taxon>Philodinidae</taxon>
        <taxon>Rotaria</taxon>
    </lineage>
</organism>
<feature type="domain" description="PKS/mFAS DH" evidence="10">
    <location>
        <begin position="118"/>
        <end position="411"/>
    </location>
</feature>
<feature type="region of interest" description="C-terminal hotdog fold" evidence="9">
    <location>
        <begin position="253"/>
        <end position="411"/>
    </location>
</feature>
<dbReference type="InterPro" id="IPR049900">
    <property type="entry name" value="PKS_mFAS_DH"/>
</dbReference>
<dbReference type="InterPro" id="IPR042104">
    <property type="entry name" value="PKS_dehydratase_sf"/>
</dbReference>
<dbReference type="GO" id="GO:0004312">
    <property type="term" value="F:fatty acid synthase activity"/>
    <property type="evidence" value="ECO:0007669"/>
    <property type="project" value="TreeGrafter"/>
</dbReference>
<keyword evidence="7" id="KW-0275">Fatty acid biosynthesis</keyword>
<keyword evidence="8" id="KW-0511">Multifunctional enzyme</keyword>
<evidence type="ECO:0000256" key="5">
    <source>
        <dbReference type="ARBA" id="ARBA00023002"/>
    </source>
</evidence>
<dbReference type="GO" id="GO:0006633">
    <property type="term" value="P:fatty acid biosynthetic process"/>
    <property type="evidence" value="ECO:0007669"/>
    <property type="project" value="UniProtKB-KW"/>
</dbReference>
<feature type="region of interest" description="N-terminal hotdog fold" evidence="9">
    <location>
        <begin position="118"/>
        <end position="242"/>
    </location>
</feature>
<dbReference type="InterPro" id="IPR049391">
    <property type="entry name" value="FAS_pseudo-KR"/>
</dbReference>
<evidence type="ECO:0000313" key="12">
    <source>
        <dbReference type="Proteomes" id="UP000663864"/>
    </source>
</evidence>
<keyword evidence="5" id="KW-0560">Oxidoreductase</keyword>
<evidence type="ECO:0000256" key="9">
    <source>
        <dbReference type="PROSITE-ProRule" id="PRU01363"/>
    </source>
</evidence>
<name>A0A815TFY1_9BILA</name>
<dbReference type="Pfam" id="PF21149">
    <property type="entry name" value="FAS_pseudo-KR"/>
    <property type="match status" value="1"/>
</dbReference>
<evidence type="ECO:0000256" key="1">
    <source>
        <dbReference type="ARBA" id="ARBA00022450"/>
    </source>
</evidence>
<dbReference type="InterPro" id="IPR001227">
    <property type="entry name" value="Ac_transferase_dom_sf"/>
</dbReference>
<gene>
    <name evidence="11" type="ORF">ZHD862_LOCUS37470</name>
</gene>
<keyword evidence="6" id="KW-0443">Lipid metabolism</keyword>
<evidence type="ECO:0000256" key="2">
    <source>
        <dbReference type="ARBA" id="ARBA00022516"/>
    </source>
</evidence>
<feature type="active site" description="Proton acceptor; for dehydratase activity" evidence="9">
    <location>
        <position position="152"/>
    </location>
</feature>
<evidence type="ECO:0000256" key="3">
    <source>
        <dbReference type="ARBA" id="ARBA00022832"/>
    </source>
</evidence>
<evidence type="ECO:0000259" key="10">
    <source>
        <dbReference type="PROSITE" id="PS52019"/>
    </source>
</evidence>
<reference evidence="11" key="1">
    <citation type="submission" date="2021-02" db="EMBL/GenBank/DDBJ databases">
        <authorList>
            <person name="Nowell W R."/>
        </authorList>
    </citation>
    <scope>NUCLEOTIDE SEQUENCE</scope>
</reference>
<sequence length="734" mass="84118">TSSPDYHVNNLCSPVLFQEALQYIPSNAIVIELAPHCLLLTILKRSLNTDCIHLNLMKRGTHDHITYFYSNLGKLYNEGVNLNIMSNYSPVQYPVPVNVPFISPLIAAQWDHSQQWKIPTFEMFTQSLGSTQQTKHEIDLNDGSEYSFIIGHQIDGRCLFPATGYLILVWKTFAKLYNYEDYHQMSVLFEQIRIHRATICSLTNQIIFYVNILPINGTFEIIENNTIIVTGRISLSEQLTMQKFHKQIKLNNIEKNLQTNEIYRDFNLRGYEYSGLFRGINQIDINEIYGELKWNNEWISYLDTMLQVHLITSQGLQLPTRIDSLRIDPKHHLESISSLTSTCSVYVDYWNSLCFSGGIELFGLHCTGTSKKNKQQNTILESYLFVPFDNINIINELETCLYLILENTLTTTTTTTLSLCQIGNEKLSEEIFNFYSQQPSIKSLDYTLITSLSIDEINKKINLIENLSLTTTTVDLVIVNKIETNTYDWEKLFSICKLNGFILFSSDINIPKEQLQINNFIKIVTRKNYQLWKKLSNENLTDIIVNIDNKNFQWIEQIKTLLLNSSSQRIWLISNQIDNGIIGFFNCLRREPGGQSLRCIHIQDSEYILNENILNILKTRDLAVNIYQNGVWGSYIHQHLQTSKDSAWTETDNAHVNVLNRGDLSSLTWLQSPIITTNNINDPNSDTCTVHYASLNFRDIMLATGKLSSEAIPGYLKMQGGLLGLAFSGLDSSG</sequence>